<evidence type="ECO:0000313" key="4">
    <source>
        <dbReference type="Proteomes" id="UP001239462"/>
    </source>
</evidence>
<evidence type="ECO:0000256" key="2">
    <source>
        <dbReference type="SAM" id="SignalP"/>
    </source>
</evidence>
<gene>
    <name evidence="3" type="ORF">QTN89_02425</name>
</gene>
<protein>
    <recommendedName>
        <fullName evidence="5">Cobalt transporter</fullName>
    </recommendedName>
</protein>
<feature type="signal peptide" evidence="2">
    <location>
        <begin position="1"/>
        <end position="19"/>
    </location>
</feature>
<evidence type="ECO:0008006" key="5">
    <source>
        <dbReference type="Google" id="ProtNLM"/>
    </source>
</evidence>
<keyword evidence="2" id="KW-0732">Signal</keyword>
<accession>A0ABT7PDB2</accession>
<dbReference type="EMBL" id="JASZZN010000002">
    <property type="protein sequence ID" value="MDM4014269.1"/>
    <property type="molecule type" value="Genomic_DNA"/>
</dbReference>
<name>A0ABT7PDB2_9BACT</name>
<organism evidence="3 4">
    <name type="scientific">Roseiconus lacunae</name>
    <dbReference type="NCBI Taxonomy" id="2605694"/>
    <lineage>
        <taxon>Bacteria</taxon>
        <taxon>Pseudomonadati</taxon>
        <taxon>Planctomycetota</taxon>
        <taxon>Planctomycetia</taxon>
        <taxon>Pirellulales</taxon>
        <taxon>Pirellulaceae</taxon>
        <taxon>Roseiconus</taxon>
    </lineage>
</organism>
<feature type="region of interest" description="Disordered" evidence="1">
    <location>
        <begin position="26"/>
        <end position="65"/>
    </location>
</feature>
<keyword evidence="4" id="KW-1185">Reference proteome</keyword>
<feature type="compositionally biased region" description="Basic and acidic residues" evidence="1">
    <location>
        <begin position="37"/>
        <end position="65"/>
    </location>
</feature>
<proteinExistence type="predicted"/>
<reference evidence="3 4" key="1">
    <citation type="submission" date="2023-06" db="EMBL/GenBank/DDBJ databases">
        <title>Roseiconus lacunae JC819 isolated from Gulf of Mannar region, Tamil Nadu.</title>
        <authorList>
            <person name="Pk S."/>
            <person name="Ch S."/>
            <person name="Ch V.R."/>
        </authorList>
    </citation>
    <scope>NUCLEOTIDE SEQUENCE [LARGE SCALE GENOMIC DNA]</scope>
    <source>
        <strain evidence="3 4">JC819</strain>
    </source>
</reference>
<evidence type="ECO:0000313" key="3">
    <source>
        <dbReference type="EMBL" id="MDM4014269.1"/>
    </source>
</evidence>
<dbReference type="Proteomes" id="UP001239462">
    <property type="component" value="Unassembled WGS sequence"/>
</dbReference>
<evidence type="ECO:0000256" key="1">
    <source>
        <dbReference type="SAM" id="MobiDB-lite"/>
    </source>
</evidence>
<comment type="caution">
    <text evidence="3">The sequence shown here is derived from an EMBL/GenBank/DDBJ whole genome shotgun (WGS) entry which is preliminary data.</text>
</comment>
<feature type="chain" id="PRO_5045329503" description="Cobalt transporter" evidence="2">
    <location>
        <begin position="20"/>
        <end position="175"/>
    </location>
</feature>
<sequence>MTKTTFTFCLGILAAFSLAIVPGCGQSSTTTVSETETAEHDHEDGHDHGDHAGHDHGDHDDDHSHDFKSIDEVVAEVTELNKEIAKHMSDSNPSYAHGALHHVGEVLIAGEEMVAKMDDSETKAAAKASLESLINDFTAVDDTLHTSDENVDPVGKYNEVKESIQKSIDELSGVE</sequence>
<dbReference type="RefSeq" id="WP_200836602.1">
    <property type="nucleotide sequence ID" value="NZ_CP141221.1"/>
</dbReference>